<sequence>MTYKILLIEKSHINQCILRAILEKQGYETFIASSSQEALTLAEEHYPELIICESTGLDQAGTEICRYIKAHKKLSDAHFIMLVRARIEERIKALEAGADDVLIKPLEPTELQAKMKTGLRFYQAKQDLKAHSEKLRKQQDFIDQELAQAASYVQSLLPKKCIGKLEIDSCLLPCSRLGGDFYDYYWLDNENFMFYLLDVSGHGIGAALPSVSIHNVLRSKALPNADFYQPESVLTALNQLFQMELDNPRFFTMWYGVYNSKTSILTYANAGHPSPILIAHNGKESASAELIGQKGTFPVGIIDDASYYSEKELIEPMSELYLFSDGAYELQLDDRSIWKVEDFQNWLLTNNKKIAYNVAELLDNLKQHHHIDNFSDDCSIVKISF</sequence>
<accession>A0A6M0RS38</accession>
<gene>
    <name evidence="4" type="ORF">DXZ20_26215</name>
</gene>
<dbReference type="PANTHER" id="PTHR43156:SF2">
    <property type="entry name" value="STAGE II SPORULATION PROTEIN E"/>
    <property type="match status" value="1"/>
</dbReference>
<dbReference type="InterPro" id="IPR011006">
    <property type="entry name" value="CheY-like_superfamily"/>
</dbReference>
<comment type="caution">
    <text evidence="4">The sequence shown here is derived from an EMBL/GenBank/DDBJ whole genome shotgun (WGS) entry which is preliminary data.</text>
</comment>
<keyword evidence="1" id="KW-0378">Hydrolase</keyword>
<evidence type="ECO:0000313" key="5">
    <source>
        <dbReference type="Proteomes" id="UP000481033"/>
    </source>
</evidence>
<dbReference type="GO" id="GO:0000160">
    <property type="term" value="P:phosphorelay signal transduction system"/>
    <property type="evidence" value="ECO:0007669"/>
    <property type="project" value="InterPro"/>
</dbReference>
<dbReference type="Gene3D" id="3.60.40.10">
    <property type="entry name" value="PPM-type phosphatase domain"/>
    <property type="match status" value="1"/>
</dbReference>
<dbReference type="InterPro" id="IPR036457">
    <property type="entry name" value="PPM-type-like_dom_sf"/>
</dbReference>
<evidence type="ECO:0000259" key="3">
    <source>
        <dbReference type="PROSITE" id="PS50110"/>
    </source>
</evidence>
<comment type="caution">
    <text evidence="2">Lacks conserved residue(s) required for the propagation of feature annotation.</text>
</comment>
<dbReference type="PROSITE" id="PS50110">
    <property type="entry name" value="RESPONSE_REGULATORY"/>
    <property type="match status" value="1"/>
</dbReference>
<name>A0A6M0RS38_9CYAN</name>
<dbReference type="SMART" id="SM00331">
    <property type="entry name" value="PP2C_SIG"/>
    <property type="match status" value="1"/>
</dbReference>
<dbReference type="AlphaFoldDB" id="A0A6M0RS38"/>
<proteinExistence type="predicted"/>
<dbReference type="SUPFAM" id="SSF52172">
    <property type="entry name" value="CheY-like"/>
    <property type="match status" value="1"/>
</dbReference>
<dbReference type="InterPro" id="IPR001932">
    <property type="entry name" value="PPM-type_phosphatase-like_dom"/>
</dbReference>
<dbReference type="RefSeq" id="WP_163665166.1">
    <property type="nucleotide sequence ID" value="NZ_QXHD01000004.1"/>
</dbReference>
<dbReference type="Proteomes" id="UP000481033">
    <property type="component" value="Unassembled WGS sequence"/>
</dbReference>
<protein>
    <submittedName>
        <fullName evidence="4">Response regulator</fullName>
    </submittedName>
</protein>
<evidence type="ECO:0000313" key="4">
    <source>
        <dbReference type="EMBL" id="NEZ59075.1"/>
    </source>
</evidence>
<dbReference type="EMBL" id="QXHD01000004">
    <property type="protein sequence ID" value="NEZ59075.1"/>
    <property type="molecule type" value="Genomic_DNA"/>
</dbReference>
<dbReference type="GO" id="GO:0016791">
    <property type="term" value="F:phosphatase activity"/>
    <property type="evidence" value="ECO:0007669"/>
    <property type="project" value="TreeGrafter"/>
</dbReference>
<reference evidence="4 5" key="1">
    <citation type="journal article" date="2020" name="Microb. Ecol.">
        <title>Ecogenomics of the Marine Benthic Filamentous Cyanobacterium Adonisia.</title>
        <authorList>
            <person name="Walter J.M."/>
            <person name="Coutinho F.H."/>
            <person name="Leomil L."/>
            <person name="Hargreaves P.I."/>
            <person name="Campeao M.E."/>
            <person name="Vieira V.V."/>
            <person name="Silva B.S."/>
            <person name="Fistarol G.O."/>
            <person name="Salomon P.S."/>
            <person name="Sawabe T."/>
            <person name="Mino S."/>
            <person name="Hosokawa M."/>
            <person name="Miyashita H."/>
            <person name="Maruyama F."/>
            <person name="van Verk M.C."/>
            <person name="Dutilh B.E."/>
            <person name="Thompson C.C."/>
            <person name="Thompson F.L."/>
        </authorList>
    </citation>
    <scope>NUCLEOTIDE SEQUENCE [LARGE SCALE GENOMIC DNA]</scope>
    <source>
        <strain evidence="4 5">CCMR0081</strain>
    </source>
</reference>
<organism evidence="4 5">
    <name type="scientific">Adonisia turfae CCMR0081</name>
    <dbReference type="NCBI Taxonomy" id="2292702"/>
    <lineage>
        <taxon>Bacteria</taxon>
        <taxon>Bacillati</taxon>
        <taxon>Cyanobacteriota</taxon>
        <taxon>Adonisia</taxon>
        <taxon>Adonisia turfae</taxon>
    </lineage>
</organism>
<evidence type="ECO:0000256" key="2">
    <source>
        <dbReference type="PROSITE-ProRule" id="PRU00169"/>
    </source>
</evidence>
<dbReference type="Pfam" id="PF00072">
    <property type="entry name" value="Response_reg"/>
    <property type="match status" value="1"/>
</dbReference>
<dbReference type="SMART" id="SM00448">
    <property type="entry name" value="REC"/>
    <property type="match status" value="1"/>
</dbReference>
<dbReference type="Gene3D" id="3.40.50.2300">
    <property type="match status" value="1"/>
</dbReference>
<dbReference type="InterPro" id="IPR001789">
    <property type="entry name" value="Sig_transdc_resp-reg_receiver"/>
</dbReference>
<evidence type="ECO:0000256" key="1">
    <source>
        <dbReference type="ARBA" id="ARBA00022801"/>
    </source>
</evidence>
<dbReference type="Pfam" id="PF07228">
    <property type="entry name" value="SpoIIE"/>
    <property type="match status" value="1"/>
</dbReference>
<feature type="domain" description="Response regulatory" evidence="3">
    <location>
        <begin position="4"/>
        <end position="119"/>
    </location>
</feature>
<dbReference type="PANTHER" id="PTHR43156">
    <property type="entry name" value="STAGE II SPORULATION PROTEIN E-RELATED"/>
    <property type="match status" value="1"/>
</dbReference>
<dbReference type="InterPro" id="IPR052016">
    <property type="entry name" value="Bact_Sigma-Reg"/>
</dbReference>
<keyword evidence="5" id="KW-1185">Reference proteome</keyword>